<evidence type="ECO:0000313" key="5">
    <source>
        <dbReference type="WBParaSite" id="GPUH_0000492401-mRNA-1"/>
    </source>
</evidence>
<proteinExistence type="inferred from homology"/>
<organism evidence="5">
    <name type="scientific">Gongylonema pulchrum</name>
    <dbReference type="NCBI Taxonomy" id="637853"/>
    <lineage>
        <taxon>Eukaryota</taxon>
        <taxon>Metazoa</taxon>
        <taxon>Ecdysozoa</taxon>
        <taxon>Nematoda</taxon>
        <taxon>Chromadorea</taxon>
        <taxon>Rhabditida</taxon>
        <taxon>Spirurina</taxon>
        <taxon>Spiruromorpha</taxon>
        <taxon>Spiruroidea</taxon>
        <taxon>Gongylonematidae</taxon>
        <taxon>Gongylonema</taxon>
    </lineage>
</organism>
<dbReference type="GO" id="GO:0006487">
    <property type="term" value="P:protein N-linked glycosylation"/>
    <property type="evidence" value="ECO:0007669"/>
    <property type="project" value="TreeGrafter"/>
</dbReference>
<dbReference type="AlphaFoldDB" id="A0A183D876"/>
<dbReference type="PANTHER" id="PTHR13132">
    <property type="entry name" value="ALPHA- 1,6 -FUCOSYLTRANSFERASE"/>
    <property type="match status" value="1"/>
</dbReference>
<dbReference type="PANTHER" id="PTHR13132:SF29">
    <property type="entry name" value="ALPHA-(1,6)-FUCOSYLTRANSFERASE"/>
    <property type="match status" value="1"/>
</dbReference>
<protein>
    <submittedName>
        <fullName evidence="5">GT23 domain-containing protein</fullName>
    </submittedName>
</protein>
<feature type="region of interest" description="Important for donor substrate binding" evidence="3">
    <location>
        <begin position="4"/>
        <end position="5"/>
    </location>
</feature>
<evidence type="ECO:0000256" key="3">
    <source>
        <dbReference type="PROSITE-ProRule" id="PRU00992"/>
    </source>
</evidence>
<feature type="domain" description="GT23" evidence="4">
    <location>
        <begin position="1"/>
        <end position="123"/>
    </location>
</feature>
<reference evidence="5" key="1">
    <citation type="submission" date="2016-06" db="UniProtKB">
        <authorList>
            <consortium name="WormBaseParasite"/>
        </authorList>
    </citation>
    <scope>IDENTIFICATION</scope>
</reference>
<keyword evidence="2 3" id="KW-0808">Transferase</keyword>
<keyword evidence="1 3" id="KW-0328">Glycosyltransferase</keyword>
<dbReference type="Gene3D" id="3.40.50.11350">
    <property type="match status" value="1"/>
</dbReference>
<comment type="similarity">
    <text evidence="3">Belongs to the glycosyltransferase 23 family.</text>
</comment>
<dbReference type="GO" id="GO:0046921">
    <property type="term" value="F:alpha-(1-&gt;6)-fucosyltransferase activity"/>
    <property type="evidence" value="ECO:0007669"/>
    <property type="project" value="TreeGrafter"/>
</dbReference>
<evidence type="ECO:0000256" key="1">
    <source>
        <dbReference type="ARBA" id="ARBA00022676"/>
    </source>
</evidence>
<evidence type="ECO:0000259" key="4">
    <source>
        <dbReference type="PROSITE" id="PS51659"/>
    </source>
</evidence>
<dbReference type="PROSITE" id="PS51659">
    <property type="entry name" value="GT23"/>
    <property type="match status" value="1"/>
</dbReference>
<dbReference type="InterPro" id="IPR027350">
    <property type="entry name" value="GT23_dom"/>
</dbReference>
<dbReference type="WBParaSite" id="GPUH_0000492401-mRNA-1">
    <property type="protein sequence ID" value="GPUH_0000492401-mRNA-1"/>
    <property type="gene ID" value="GPUH_0000492401"/>
</dbReference>
<dbReference type="InterPro" id="IPR045573">
    <property type="entry name" value="Fut8_N_cat"/>
</dbReference>
<evidence type="ECO:0000256" key="2">
    <source>
        <dbReference type="ARBA" id="ARBA00022679"/>
    </source>
</evidence>
<accession>A0A183D876</accession>
<name>A0A183D876_9BILA</name>
<sequence length="123" mass="14246">LQIRRTDKINTEAAFHSLSEYMKWAEDWFRIEEYRTGVPIHRRIYVATDDPGVLQEATKTYPAYEVYGNVTISSTAKVSSRYTAESLTGVVIDIELLARYVFFRSKYVLALWPCVLSEPFLLV</sequence>
<dbReference type="Pfam" id="PF19745">
    <property type="entry name" value="FUT8_N_cat"/>
    <property type="match status" value="1"/>
</dbReference>